<dbReference type="RefSeq" id="WP_156194305.1">
    <property type="nucleotide sequence ID" value="NZ_QTZN02000001.1"/>
</dbReference>
<reference evidence="2 3" key="1">
    <citation type="submission" date="2019-11" db="EMBL/GenBank/DDBJ databases">
        <title>Draft genome sequence of Labilibaculum sp. strain SYP isolated from Black Sea.</title>
        <authorList>
            <person name="Yadav S."/>
            <person name="Villanueva L."/>
        </authorList>
    </citation>
    <scope>NUCLEOTIDE SEQUENCE [LARGE SCALE GENOMIC DNA]</scope>
    <source>
        <strain evidence="2 3">44</strain>
    </source>
</reference>
<accession>A0A7M4D0Z4</accession>
<reference evidence="1 4" key="2">
    <citation type="submission" date="2019-12" db="EMBL/GenBank/DDBJ databases">
        <title>Draft genome sequence of Labilibaculum sp. strain 44 isolated from deep waters of Black Sea.</title>
        <authorList>
            <person name="Yadav S."/>
            <person name="Villanueva L."/>
        </authorList>
    </citation>
    <scope>NUCLEOTIDE SEQUENCE [LARGE SCALE GENOMIC DNA]</scope>
    <source>
        <strain evidence="1 4">44</strain>
    </source>
</reference>
<evidence type="ECO:0000313" key="4">
    <source>
        <dbReference type="Proteomes" id="UP000462449"/>
    </source>
</evidence>
<name>A0A7M4D0Z4_9BACT</name>
<sequence length="47" mass="5248">MKKKCLKGEIIKLSLDEQAKARGGTEPPKFKNPTFEPDISFGVSVHF</sequence>
<dbReference type="AlphaFoldDB" id="A0A7M4D0Z4"/>
<gene>
    <name evidence="2" type="ORF">DWB62_000630</name>
    <name evidence="1" type="ORF">GNY23_00630</name>
</gene>
<protein>
    <submittedName>
        <fullName evidence="1">Uncharacterized protein</fullName>
    </submittedName>
</protein>
<organism evidence="1 4">
    <name type="scientific">Labilibaculum euxinus</name>
    <dbReference type="NCBI Taxonomy" id="2686357"/>
    <lineage>
        <taxon>Bacteria</taxon>
        <taxon>Pseudomonadati</taxon>
        <taxon>Bacteroidota</taxon>
        <taxon>Bacteroidia</taxon>
        <taxon>Marinilabiliales</taxon>
        <taxon>Marinifilaceae</taxon>
        <taxon>Labilibaculum</taxon>
    </lineage>
</organism>
<dbReference type="EMBL" id="WOTW01000001">
    <property type="protein sequence ID" value="MUP36323.1"/>
    <property type="molecule type" value="Genomic_DNA"/>
</dbReference>
<evidence type="ECO:0000313" key="3">
    <source>
        <dbReference type="Proteomes" id="UP000285951"/>
    </source>
</evidence>
<dbReference type="Proteomes" id="UP000285951">
    <property type="component" value="Unassembled WGS sequence"/>
</dbReference>
<evidence type="ECO:0000313" key="1">
    <source>
        <dbReference type="EMBL" id="MUP36323.1"/>
    </source>
</evidence>
<evidence type="ECO:0000313" key="2">
    <source>
        <dbReference type="EMBL" id="MVB05528.1"/>
    </source>
</evidence>
<keyword evidence="3" id="KW-1185">Reference proteome</keyword>
<dbReference type="Proteomes" id="UP000462449">
    <property type="component" value="Unassembled WGS sequence"/>
</dbReference>
<dbReference type="EMBL" id="QTZN02000001">
    <property type="protein sequence ID" value="MVB05528.1"/>
    <property type="molecule type" value="Genomic_DNA"/>
</dbReference>
<comment type="caution">
    <text evidence="1">The sequence shown here is derived from an EMBL/GenBank/DDBJ whole genome shotgun (WGS) entry which is preliminary data.</text>
</comment>
<proteinExistence type="predicted"/>